<gene>
    <name evidence="1" type="ORF">BDP27DRAFT_1209762</name>
</gene>
<evidence type="ECO:0000313" key="2">
    <source>
        <dbReference type="Proteomes" id="UP000772434"/>
    </source>
</evidence>
<name>A0A9P5UFW1_9AGAR</name>
<reference evidence="1" key="1">
    <citation type="submission" date="2020-11" db="EMBL/GenBank/DDBJ databases">
        <authorList>
            <consortium name="DOE Joint Genome Institute"/>
            <person name="Ahrendt S."/>
            <person name="Riley R."/>
            <person name="Andreopoulos W."/>
            <person name="Labutti K."/>
            <person name="Pangilinan J."/>
            <person name="Ruiz-Duenas F.J."/>
            <person name="Barrasa J.M."/>
            <person name="Sanchez-Garcia M."/>
            <person name="Camarero S."/>
            <person name="Miyauchi S."/>
            <person name="Serrano A."/>
            <person name="Linde D."/>
            <person name="Babiker R."/>
            <person name="Drula E."/>
            <person name="Ayuso-Fernandez I."/>
            <person name="Pacheco R."/>
            <person name="Padilla G."/>
            <person name="Ferreira P."/>
            <person name="Barriuso J."/>
            <person name="Kellner H."/>
            <person name="Castanera R."/>
            <person name="Alfaro M."/>
            <person name="Ramirez L."/>
            <person name="Pisabarro A.G."/>
            <person name="Kuo A."/>
            <person name="Tritt A."/>
            <person name="Lipzen A."/>
            <person name="He G."/>
            <person name="Yan M."/>
            <person name="Ng V."/>
            <person name="Cullen D."/>
            <person name="Martin F."/>
            <person name="Rosso M.-N."/>
            <person name="Henrissat B."/>
            <person name="Hibbett D."/>
            <person name="Martinez A.T."/>
            <person name="Grigoriev I.V."/>
        </authorList>
    </citation>
    <scope>NUCLEOTIDE SEQUENCE</scope>
    <source>
        <strain evidence="1">AH 40177</strain>
    </source>
</reference>
<dbReference type="AlphaFoldDB" id="A0A9P5UFW1"/>
<protein>
    <submittedName>
        <fullName evidence="1">Uncharacterized protein</fullName>
    </submittedName>
</protein>
<dbReference type="EMBL" id="JADNRY010000005">
    <property type="protein sequence ID" value="KAF9076743.1"/>
    <property type="molecule type" value="Genomic_DNA"/>
</dbReference>
<keyword evidence="2" id="KW-1185">Reference proteome</keyword>
<comment type="caution">
    <text evidence="1">The sequence shown here is derived from an EMBL/GenBank/DDBJ whole genome shotgun (WGS) entry which is preliminary data.</text>
</comment>
<proteinExistence type="predicted"/>
<dbReference type="Proteomes" id="UP000772434">
    <property type="component" value="Unassembled WGS sequence"/>
</dbReference>
<evidence type="ECO:0000313" key="1">
    <source>
        <dbReference type="EMBL" id="KAF9076743.1"/>
    </source>
</evidence>
<sequence>IMEHRPRYPQPFTLPEALLLDVSTISEEITRLQYSIKRLRETQEILQDTINEAESPDMADVEIVNAIKENEQVMCVYSFCINCHCRGSQEERILILKLALADKGVNAGPHYDVNVNIKPTGKAPAFNAQDNRGLIEEDDSGGLHL</sequence>
<accession>A0A9P5UFW1</accession>
<feature type="non-terminal residue" evidence="1">
    <location>
        <position position="1"/>
    </location>
</feature>
<dbReference type="OrthoDB" id="548474at2759"/>
<organism evidence="1 2">
    <name type="scientific">Rhodocollybia butyracea</name>
    <dbReference type="NCBI Taxonomy" id="206335"/>
    <lineage>
        <taxon>Eukaryota</taxon>
        <taxon>Fungi</taxon>
        <taxon>Dikarya</taxon>
        <taxon>Basidiomycota</taxon>
        <taxon>Agaricomycotina</taxon>
        <taxon>Agaricomycetes</taxon>
        <taxon>Agaricomycetidae</taxon>
        <taxon>Agaricales</taxon>
        <taxon>Marasmiineae</taxon>
        <taxon>Omphalotaceae</taxon>
        <taxon>Rhodocollybia</taxon>
    </lineage>
</organism>